<dbReference type="EMBL" id="FNVK01000022">
    <property type="protein sequence ID" value="SEG01782.1"/>
    <property type="molecule type" value="Genomic_DNA"/>
</dbReference>
<name>A0A1H5WQK3_NITMU</name>
<dbReference type="Proteomes" id="UP000236751">
    <property type="component" value="Unassembled WGS sequence"/>
</dbReference>
<dbReference type="AlphaFoldDB" id="A0A1H5WQK3"/>
<proteinExistence type="predicted"/>
<evidence type="ECO:0000313" key="2">
    <source>
        <dbReference type="EMBL" id="SEG01782.1"/>
    </source>
</evidence>
<organism evidence="2 3">
    <name type="scientific">Nitrosospira multiformis (strain ATCC 25196 / NCIMB 11849 / C 71)</name>
    <dbReference type="NCBI Taxonomy" id="323848"/>
    <lineage>
        <taxon>Bacteria</taxon>
        <taxon>Pseudomonadati</taxon>
        <taxon>Pseudomonadota</taxon>
        <taxon>Betaproteobacteria</taxon>
        <taxon>Nitrosomonadales</taxon>
        <taxon>Nitrosomonadaceae</taxon>
        <taxon>Nitrosospira</taxon>
    </lineage>
</organism>
<protein>
    <submittedName>
        <fullName evidence="2">Uncharacterized protein</fullName>
    </submittedName>
</protein>
<reference evidence="2 3" key="1">
    <citation type="submission" date="2016-10" db="EMBL/GenBank/DDBJ databases">
        <authorList>
            <person name="de Groot N.N."/>
        </authorList>
    </citation>
    <scope>NUCLEOTIDE SEQUENCE [LARGE SCALE GENOMIC DNA]</scope>
    <source>
        <strain evidence="2 3">Nl13</strain>
    </source>
</reference>
<sequence length="89" mass="9908">MGRGLVDLSGLSGEPESDDRAEKLLARWEAEIMNSSASDMGPVEHGQQSSIIPGNRWSRVRLLERPARRQSARGPSVSLHATCKKRKRR</sequence>
<feature type="region of interest" description="Disordered" evidence="1">
    <location>
        <begin position="65"/>
        <end position="89"/>
    </location>
</feature>
<gene>
    <name evidence="2" type="ORF">SAMN05216403_12241</name>
</gene>
<evidence type="ECO:0000256" key="1">
    <source>
        <dbReference type="SAM" id="MobiDB-lite"/>
    </source>
</evidence>
<accession>A0A1H5WQK3</accession>
<evidence type="ECO:0000313" key="3">
    <source>
        <dbReference type="Proteomes" id="UP000236751"/>
    </source>
</evidence>
<feature type="region of interest" description="Disordered" evidence="1">
    <location>
        <begin position="1"/>
        <end position="20"/>
    </location>
</feature>